<feature type="domain" description="RIIa" evidence="2">
    <location>
        <begin position="13"/>
        <end position="50"/>
    </location>
</feature>
<proteinExistence type="predicted"/>
<dbReference type="PANTHER" id="PTHR10699:SF11">
    <property type="entry name" value="IGLOO, ISOFORM A"/>
    <property type="match status" value="1"/>
</dbReference>
<evidence type="ECO:0000313" key="3">
    <source>
        <dbReference type="EMBL" id="KAK2945771.1"/>
    </source>
</evidence>
<protein>
    <submittedName>
        <fullName evidence="3">Calcium-binding protein CML17</fullName>
    </submittedName>
</protein>
<dbReference type="EMBL" id="JARBJD010000248">
    <property type="protein sequence ID" value="KAK2945771.1"/>
    <property type="molecule type" value="Genomic_DNA"/>
</dbReference>
<evidence type="ECO:0000256" key="1">
    <source>
        <dbReference type="ARBA" id="ARBA00022837"/>
    </source>
</evidence>
<keyword evidence="4" id="KW-1185">Reference proteome</keyword>
<dbReference type="PANTHER" id="PTHR10699">
    <property type="entry name" value="NEUROMODULIN"/>
    <property type="match status" value="1"/>
</dbReference>
<dbReference type="Proteomes" id="UP001281761">
    <property type="component" value="Unassembled WGS sequence"/>
</dbReference>
<dbReference type="Gene3D" id="1.10.238.10">
    <property type="entry name" value="EF-hand"/>
    <property type="match status" value="1"/>
</dbReference>
<evidence type="ECO:0000259" key="2">
    <source>
        <dbReference type="SMART" id="SM00394"/>
    </source>
</evidence>
<sequence length="432" mass="48826">MSLTYPNIHKIPDGLQDLLKNLTREVLRDQPTNIYAFAAKYFTDLLTQQQGSPYQAVANKMLELFLAEDKTHSGMISYTSFKKVVYDPQLELDPRVSQMLLLYVDIDDLGRMDYDSFMSVAGDAIGYCIDTPTNIHDDEEPRIHVHGYTREELEDKLRQKFEEHDTGVDEELSRPACRNCFQDIELGLVRREINLLLGYMEENHQTGQVDTDQLAKTFVDLLFSAHEENILSLPMDKARVIEELFHVFASMDEDHTGELQAADIWNGLLHSDLGLTVTQTYAVMGLLADLSSPVEYEGFTEYAAGWLASFENGTVLHNTGDTIVGLTSTELYDRLIEIFSKHNSTNPGSTSIDAIAELLLPLNFSQRELSAVLSVALPLLTQRHIRDEQIYEMIATTAFDVCYTLQRLGIDIVAADEDEDPQADPEEEQVVE</sequence>
<dbReference type="InterPro" id="IPR003117">
    <property type="entry name" value="cAMP_dep_PK_reg_su_I/II_a/b"/>
</dbReference>
<comment type="caution">
    <text evidence="3">The sequence shown here is derived from an EMBL/GenBank/DDBJ whole genome shotgun (WGS) entry which is preliminary data.</text>
</comment>
<keyword evidence="1" id="KW-0106">Calcium</keyword>
<name>A0ABQ9X1W9_9EUKA</name>
<evidence type="ECO:0000313" key="4">
    <source>
        <dbReference type="Proteomes" id="UP001281761"/>
    </source>
</evidence>
<reference evidence="3 4" key="1">
    <citation type="journal article" date="2022" name="bioRxiv">
        <title>Genomics of Preaxostyla Flagellates Illuminates Evolutionary Transitions and the Path Towards Mitochondrial Loss.</title>
        <authorList>
            <person name="Novak L.V.F."/>
            <person name="Treitli S.C."/>
            <person name="Pyrih J."/>
            <person name="Halakuc P."/>
            <person name="Pipaliya S.V."/>
            <person name="Vacek V."/>
            <person name="Brzon O."/>
            <person name="Soukal P."/>
            <person name="Eme L."/>
            <person name="Dacks J.B."/>
            <person name="Karnkowska A."/>
            <person name="Elias M."/>
            <person name="Hampl V."/>
        </authorList>
    </citation>
    <scope>NUCLEOTIDE SEQUENCE [LARGE SCALE GENOMIC DNA]</scope>
    <source>
        <strain evidence="3">NAU3</strain>
        <tissue evidence="3">Gut</tissue>
    </source>
</reference>
<dbReference type="SUPFAM" id="SSF47391">
    <property type="entry name" value="Dimerization-anchoring domain of cAMP-dependent PK regulatory subunit"/>
    <property type="match status" value="1"/>
</dbReference>
<dbReference type="SUPFAM" id="SSF47473">
    <property type="entry name" value="EF-hand"/>
    <property type="match status" value="1"/>
</dbReference>
<dbReference type="PROSITE" id="PS00018">
    <property type="entry name" value="EF_HAND_1"/>
    <property type="match status" value="1"/>
</dbReference>
<dbReference type="Gene3D" id="1.20.890.10">
    <property type="entry name" value="cAMP-dependent protein kinase regulatory subunit, dimerization-anchoring domain"/>
    <property type="match status" value="1"/>
</dbReference>
<dbReference type="Pfam" id="PF02197">
    <property type="entry name" value="RIIa"/>
    <property type="match status" value="1"/>
</dbReference>
<dbReference type="InterPro" id="IPR018247">
    <property type="entry name" value="EF_Hand_1_Ca_BS"/>
</dbReference>
<accession>A0ABQ9X1W9</accession>
<dbReference type="InterPro" id="IPR011992">
    <property type="entry name" value="EF-hand-dom_pair"/>
</dbReference>
<organism evidence="3 4">
    <name type="scientific">Blattamonas nauphoetae</name>
    <dbReference type="NCBI Taxonomy" id="2049346"/>
    <lineage>
        <taxon>Eukaryota</taxon>
        <taxon>Metamonada</taxon>
        <taxon>Preaxostyla</taxon>
        <taxon>Oxymonadida</taxon>
        <taxon>Blattamonas</taxon>
    </lineage>
</organism>
<dbReference type="SMART" id="SM00394">
    <property type="entry name" value="RIIa"/>
    <property type="match status" value="1"/>
</dbReference>
<gene>
    <name evidence="3" type="ORF">BLNAU_19327</name>
</gene>